<dbReference type="Pfam" id="PF06153">
    <property type="entry name" value="CdAMP_rec"/>
    <property type="match status" value="1"/>
</dbReference>
<evidence type="ECO:0000313" key="1">
    <source>
        <dbReference type="EMBL" id="HEF64665.1"/>
    </source>
</evidence>
<evidence type="ECO:0008006" key="2">
    <source>
        <dbReference type="Google" id="ProtNLM"/>
    </source>
</evidence>
<dbReference type="PANTHER" id="PTHR38456">
    <property type="entry name" value="CYCLIC DI-AMP RECEPTOR A"/>
    <property type="match status" value="1"/>
</dbReference>
<dbReference type="InterPro" id="IPR015867">
    <property type="entry name" value="N-reg_PII/ATP_PRibTrfase_C"/>
</dbReference>
<proteinExistence type="predicted"/>
<comment type="caution">
    <text evidence="1">The sequence shown here is derived from an EMBL/GenBank/DDBJ whole genome shotgun (WGS) entry which is preliminary data.</text>
</comment>
<dbReference type="EMBL" id="DSJL01000007">
    <property type="protein sequence ID" value="HEF64665.1"/>
    <property type="molecule type" value="Genomic_DNA"/>
</dbReference>
<accession>A0A7C1G3V3</accession>
<organism evidence="1">
    <name type="scientific">Thermomicrobium roseum</name>
    <dbReference type="NCBI Taxonomy" id="500"/>
    <lineage>
        <taxon>Bacteria</taxon>
        <taxon>Pseudomonadati</taxon>
        <taxon>Thermomicrobiota</taxon>
        <taxon>Thermomicrobia</taxon>
        <taxon>Thermomicrobiales</taxon>
        <taxon>Thermomicrobiaceae</taxon>
        <taxon>Thermomicrobium</taxon>
    </lineage>
</organism>
<dbReference type="InterPro" id="IPR011322">
    <property type="entry name" value="N-reg_PII-like_a/b"/>
</dbReference>
<sequence>MKLIIAIVQAEDADRLVSELVDEGFRVTRIASSGALLRRENASLLLGVEERDIPRALSIIRRTCRRRKEIVIPYAPAMEPGLLWLPENFEVEVGGATVFILPVERMERIDG</sequence>
<reference evidence="1" key="1">
    <citation type="journal article" date="2020" name="mSystems">
        <title>Genome- and Community-Level Interaction Insights into Carbon Utilization and Element Cycling Functions of Hydrothermarchaeota in Hydrothermal Sediment.</title>
        <authorList>
            <person name="Zhou Z."/>
            <person name="Liu Y."/>
            <person name="Xu W."/>
            <person name="Pan J."/>
            <person name="Luo Z.H."/>
            <person name="Li M."/>
        </authorList>
    </citation>
    <scope>NUCLEOTIDE SEQUENCE [LARGE SCALE GENOMIC DNA]</scope>
    <source>
        <strain evidence="1">SpSt-222</strain>
    </source>
</reference>
<dbReference type="Gene3D" id="3.30.70.120">
    <property type="match status" value="1"/>
</dbReference>
<name>A0A7C1G3V3_THERO</name>
<dbReference type="SUPFAM" id="SSF54913">
    <property type="entry name" value="GlnB-like"/>
    <property type="match status" value="1"/>
</dbReference>
<dbReference type="PANTHER" id="PTHR38456:SF1">
    <property type="entry name" value="CYCLIC DI-AMP RECEPTOR A"/>
    <property type="match status" value="1"/>
</dbReference>
<dbReference type="InterPro" id="IPR010375">
    <property type="entry name" value="CdAMP_rec"/>
</dbReference>
<protein>
    <recommendedName>
        <fullName evidence="2">Transcriptional regulator</fullName>
    </recommendedName>
</protein>
<dbReference type="AlphaFoldDB" id="A0A7C1G3V3"/>
<gene>
    <name evidence="1" type="ORF">ENP47_03535</name>
</gene>